<evidence type="ECO:0000256" key="1">
    <source>
        <dbReference type="ARBA" id="ARBA00004370"/>
    </source>
</evidence>
<dbReference type="OrthoDB" id="408954at2759"/>
<feature type="domain" description="Fatty acid hydroxylase" evidence="6">
    <location>
        <begin position="148"/>
        <end position="283"/>
    </location>
</feature>
<dbReference type="STRING" id="703135.A0A2A9ND94"/>
<reference evidence="7 8" key="1">
    <citation type="submission" date="2014-02" db="EMBL/GenBank/DDBJ databases">
        <title>Transposable element dynamics among asymbiotic and ectomycorrhizal Amanita fungi.</title>
        <authorList>
            <consortium name="DOE Joint Genome Institute"/>
            <person name="Hess J."/>
            <person name="Skrede I."/>
            <person name="Wolfe B."/>
            <person name="LaButti K."/>
            <person name="Ohm R.A."/>
            <person name="Grigoriev I.V."/>
            <person name="Pringle A."/>
        </authorList>
    </citation>
    <scope>NUCLEOTIDE SEQUENCE [LARGE SCALE GENOMIC DNA]</scope>
    <source>
        <strain evidence="7 8">SKay4041</strain>
    </source>
</reference>
<evidence type="ECO:0000256" key="5">
    <source>
        <dbReference type="SAM" id="Phobius"/>
    </source>
</evidence>
<protein>
    <recommendedName>
        <fullName evidence="6">Fatty acid hydroxylase domain-containing protein</fullName>
    </recommendedName>
</protein>
<dbReference type="GO" id="GO:0016020">
    <property type="term" value="C:membrane"/>
    <property type="evidence" value="ECO:0007669"/>
    <property type="project" value="UniProtKB-SubCell"/>
</dbReference>
<name>A0A2A9ND94_9AGAR</name>
<proteinExistence type="predicted"/>
<sequence>MNTSISATTAPFYYSHKHTLVQGVPDRYVALASPIIAYWSLSMFFHCLDISGWKWLDRYRIHESQEVKSRNLVSRTHVACAVLFQQVVQTLLGLVWMSEENETINYSEQMQSITRVLQTLLPVFFSEHTLYKAAYLLYWWLIPATQLLFAMFVIDTWQYFLHRLMHTNKFLYKHFHSWHHRLYVPYAYGSLYNHPVEGFLLDSLGAGIAELISKLTTRQAMLLFIFSTLKTVDDHCGYNLPFDPLQLITSNNADYHDIHHQGIGIKHNFAQPFFVHWDAILGTRLTRHDIEVRRRQTVGKKD</sequence>
<dbReference type="AlphaFoldDB" id="A0A2A9ND94"/>
<evidence type="ECO:0000256" key="4">
    <source>
        <dbReference type="ARBA" id="ARBA00023136"/>
    </source>
</evidence>
<evidence type="ECO:0000256" key="3">
    <source>
        <dbReference type="ARBA" id="ARBA00022989"/>
    </source>
</evidence>
<organism evidence="7 8">
    <name type="scientific">Amanita thiersii Skay4041</name>
    <dbReference type="NCBI Taxonomy" id="703135"/>
    <lineage>
        <taxon>Eukaryota</taxon>
        <taxon>Fungi</taxon>
        <taxon>Dikarya</taxon>
        <taxon>Basidiomycota</taxon>
        <taxon>Agaricomycotina</taxon>
        <taxon>Agaricomycetes</taxon>
        <taxon>Agaricomycetidae</taxon>
        <taxon>Agaricales</taxon>
        <taxon>Pluteineae</taxon>
        <taxon>Amanitaceae</taxon>
        <taxon>Amanita</taxon>
    </lineage>
</organism>
<dbReference type="PANTHER" id="PTHR11863">
    <property type="entry name" value="STEROL DESATURASE"/>
    <property type="match status" value="1"/>
</dbReference>
<dbReference type="Proteomes" id="UP000242287">
    <property type="component" value="Unassembled WGS sequence"/>
</dbReference>
<gene>
    <name evidence="7" type="ORF">AMATHDRAFT_8724</name>
</gene>
<feature type="transmembrane region" description="Helical" evidence="5">
    <location>
        <begin position="137"/>
        <end position="161"/>
    </location>
</feature>
<accession>A0A2A9ND94</accession>
<evidence type="ECO:0000259" key="6">
    <source>
        <dbReference type="Pfam" id="PF04116"/>
    </source>
</evidence>
<keyword evidence="8" id="KW-1185">Reference proteome</keyword>
<keyword evidence="2 5" id="KW-0812">Transmembrane</keyword>
<dbReference type="EMBL" id="KZ302299">
    <property type="protein sequence ID" value="PFH45746.1"/>
    <property type="molecule type" value="Genomic_DNA"/>
</dbReference>
<dbReference type="GO" id="GO:0005506">
    <property type="term" value="F:iron ion binding"/>
    <property type="evidence" value="ECO:0007669"/>
    <property type="project" value="InterPro"/>
</dbReference>
<keyword evidence="3 5" id="KW-1133">Transmembrane helix</keyword>
<dbReference type="Pfam" id="PF04116">
    <property type="entry name" value="FA_hydroxylase"/>
    <property type="match status" value="1"/>
</dbReference>
<keyword evidence="4 5" id="KW-0472">Membrane</keyword>
<dbReference type="InterPro" id="IPR050307">
    <property type="entry name" value="Sterol_Desaturase_Related"/>
</dbReference>
<evidence type="ECO:0000313" key="8">
    <source>
        <dbReference type="Proteomes" id="UP000242287"/>
    </source>
</evidence>
<dbReference type="InterPro" id="IPR006694">
    <property type="entry name" value="Fatty_acid_hydroxylase"/>
</dbReference>
<comment type="subcellular location">
    <subcellularLocation>
        <location evidence="1">Membrane</location>
    </subcellularLocation>
</comment>
<evidence type="ECO:0000313" key="7">
    <source>
        <dbReference type="EMBL" id="PFH45746.1"/>
    </source>
</evidence>
<evidence type="ECO:0000256" key="2">
    <source>
        <dbReference type="ARBA" id="ARBA00022692"/>
    </source>
</evidence>
<dbReference type="GO" id="GO:0008610">
    <property type="term" value="P:lipid biosynthetic process"/>
    <property type="evidence" value="ECO:0007669"/>
    <property type="project" value="InterPro"/>
</dbReference>
<dbReference type="GO" id="GO:0016491">
    <property type="term" value="F:oxidoreductase activity"/>
    <property type="evidence" value="ECO:0007669"/>
    <property type="project" value="InterPro"/>
</dbReference>